<keyword evidence="2" id="KW-1185">Reference proteome</keyword>
<dbReference type="EMBL" id="JABSTR010000005">
    <property type="protein sequence ID" value="KAH9370603.1"/>
    <property type="molecule type" value="Genomic_DNA"/>
</dbReference>
<accession>A0A9J6G639</accession>
<dbReference type="Proteomes" id="UP000821853">
    <property type="component" value="Chromosome 3"/>
</dbReference>
<evidence type="ECO:0000313" key="2">
    <source>
        <dbReference type="Proteomes" id="UP000821853"/>
    </source>
</evidence>
<reference evidence="1 2" key="1">
    <citation type="journal article" date="2020" name="Cell">
        <title>Large-Scale Comparative Analyses of Tick Genomes Elucidate Their Genetic Diversity and Vector Capacities.</title>
        <authorList>
            <consortium name="Tick Genome and Microbiome Consortium (TIGMIC)"/>
            <person name="Jia N."/>
            <person name="Wang J."/>
            <person name="Shi W."/>
            <person name="Du L."/>
            <person name="Sun Y."/>
            <person name="Zhan W."/>
            <person name="Jiang J.F."/>
            <person name="Wang Q."/>
            <person name="Zhang B."/>
            <person name="Ji P."/>
            <person name="Bell-Sakyi L."/>
            <person name="Cui X.M."/>
            <person name="Yuan T.T."/>
            <person name="Jiang B.G."/>
            <person name="Yang W.F."/>
            <person name="Lam T.T."/>
            <person name="Chang Q.C."/>
            <person name="Ding S.J."/>
            <person name="Wang X.J."/>
            <person name="Zhu J.G."/>
            <person name="Ruan X.D."/>
            <person name="Zhao L."/>
            <person name="Wei J.T."/>
            <person name="Ye R.Z."/>
            <person name="Que T.C."/>
            <person name="Du C.H."/>
            <person name="Zhou Y.H."/>
            <person name="Cheng J.X."/>
            <person name="Dai P.F."/>
            <person name="Guo W.B."/>
            <person name="Han X.H."/>
            <person name="Huang E.J."/>
            <person name="Li L.F."/>
            <person name="Wei W."/>
            <person name="Gao Y.C."/>
            <person name="Liu J.Z."/>
            <person name="Shao H.Z."/>
            <person name="Wang X."/>
            <person name="Wang C.C."/>
            <person name="Yang T.C."/>
            <person name="Huo Q.B."/>
            <person name="Li W."/>
            <person name="Chen H.Y."/>
            <person name="Chen S.E."/>
            <person name="Zhou L.G."/>
            <person name="Ni X.B."/>
            <person name="Tian J.H."/>
            <person name="Sheng Y."/>
            <person name="Liu T."/>
            <person name="Pan Y.S."/>
            <person name="Xia L.Y."/>
            <person name="Li J."/>
            <person name="Zhao F."/>
            <person name="Cao W.C."/>
        </authorList>
    </citation>
    <scope>NUCLEOTIDE SEQUENCE [LARGE SCALE GENOMIC DNA]</scope>
    <source>
        <strain evidence="1">HaeL-2018</strain>
    </source>
</reference>
<proteinExistence type="predicted"/>
<gene>
    <name evidence="1" type="ORF">HPB48_010734</name>
</gene>
<dbReference type="PANTHER" id="PTHR24096:SF422">
    <property type="entry name" value="BCDNA.GH02901"/>
    <property type="match status" value="1"/>
</dbReference>
<dbReference type="GO" id="GO:0016405">
    <property type="term" value="F:CoA-ligase activity"/>
    <property type="evidence" value="ECO:0007669"/>
    <property type="project" value="TreeGrafter"/>
</dbReference>
<name>A0A9J6G639_HAELO</name>
<dbReference type="VEuPathDB" id="VectorBase:HLOH_050475"/>
<organism evidence="1 2">
    <name type="scientific">Haemaphysalis longicornis</name>
    <name type="common">Bush tick</name>
    <dbReference type="NCBI Taxonomy" id="44386"/>
    <lineage>
        <taxon>Eukaryota</taxon>
        <taxon>Metazoa</taxon>
        <taxon>Ecdysozoa</taxon>
        <taxon>Arthropoda</taxon>
        <taxon>Chelicerata</taxon>
        <taxon>Arachnida</taxon>
        <taxon>Acari</taxon>
        <taxon>Parasitiformes</taxon>
        <taxon>Ixodida</taxon>
        <taxon>Ixodoidea</taxon>
        <taxon>Ixodidae</taxon>
        <taxon>Haemaphysalinae</taxon>
        <taxon>Haemaphysalis</taxon>
    </lineage>
</organism>
<dbReference type="AlphaFoldDB" id="A0A9J6G639"/>
<sequence length="114" mass="12864">MGEFSPYNQPLCQIPHSQKKKKKDEGSNICVSFVCCDQVVDVTTREALPEGENGEICVKLPTVMMGYLNDEEATREVLSHDGWLLTGDAYNTQHVYLQQKLRDAQSVWQKSATN</sequence>
<comment type="caution">
    <text evidence="1">The sequence shown here is derived from an EMBL/GenBank/DDBJ whole genome shotgun (WGS) entry which is preliminary data.</text>
</comment>
<dbReference type="Gene3D" id="2.30.38.10">
    <property type="entry name" value="Luciferase, Domain 3"/>
    <property type="match status" value="1"/>
</dbReference>
<evidence type="ECO:0000313" key="1">
    <source>
        <dbReference type="EMBL" id="KAH9370603.1"/>
    </source>
</evidence>
<dbReference type="OrthoDB" id="10253869at2759"/>
<dbReference type="PANTHER" id="PTHR24096">
    <property type="entry name" value="LONG-CHAIN-FATTY-ACID--COA LIGASE"/>
    <property type="match status" value="1"/>
</dbReference>
<evidence type="ECO:0008006" key="3">
    <source>
        <dbReference type="Google" id="ProtNLM"/>
    </source>
</evidence>
<protein>
    <recommendedName>
        <fullName evidence="3">AMP-dependent synthetase/ligase domain-containing protein</fullName>
    </recommendedName>
</protein>
<dbReference type="SUPFAM" id="SSF56801">
    <property type="entry name" value="Acetyl-CoA synthetase-like"/>
    <property type="match status" value="1"/>
</dbReference>